<evidence type="ECO:0000256" key="1">
    <source>
        <dbReference type="SAM" id="SignalP"/>
    </source>
</evidence>
<name>A0A131Z3S5_RHIAP</name>
<dbReference type="InterPro" id="IPR036728">
    <property type="entry name" value="PBP_GOBP_sf"/>
</dbReference>
<evidence type="ECO:0000313" key="2">
    <source>
        <dbReference type="EMBL" id="JAP86044.1"/>
    </source>
</evidence>
<dbReference type="EMBL" id="GEDV01002513">
    <property type="protein sequence ID" value="JAP86044.1"/>
    <property type="molecule type" value="Transcribed_RNA"/>
</dbReference>
<dbReference type="GO" id="GO:0005549">
    <property type="term" value="F:odorant binding"/>
    <property type="evidence" value="ECO:0007669"/>
    <property type="project" value="InterPro"/>
</dbReference>
<proteinExistence type="predicted"/>
<keyword evidence="1" id="KW-0732">Signal</keyword>
<reference evidence="2" key="1">
    <citation type="journal article" date="2016" name="Ticks Tick Borne Dis.">
        <title>De novo assembly and annotation of the salivary gland transcriptome of Rhipicephalus appendiculatus male and female ticks during blood feeding.</title>
        <authorList>
            <person name="de Castro M.H."/>
            <person name="de Klerk D."/>
            <person name="Pienaar R."/>
            <person name="Latif A.A."/>
            <person name="Rees D.J."/>
            <person name="Mans B.J."/>
        </authorList>
    </citation>
    <scope>NUCLEOTIDE SEQUENCE</scope>
    <source>
        <tissue evidence="2">Salivary glands</tissue>
    </source>
</reference>
<accession>A0A131Z3S5</accession>
<feature type="chain" id="PRO_5007286672" evidence="1">
    <location>
        <begin position="20"/>
        <end position="141"/>
    </location>
</feature>
<organism evidence="2">
    <name type="scientific">Rhipicephalus appendiculatus</name>
    <name type="common">Brown ear tick</name>
    <dbReference type="NCBI Taxonomy" id="34631"/>
    <lineage>
        <taxon>Eukaryota</taxon>
        <taxon>Metazoa</taxon>
        <taxon>Ecdysozoa</taxon>
        <taxon>Arthropoda</taxon>
        <taxon>Chelicerata</taxon>
        <taxon>Arachnida</taxon>
        <taxon>Acari</taxon>
        <taxon>Parasitiformes</taxon>
        <taxon>Ixodida</taxon>
        <taxon>Ixodoidea</taxon>
        <taxon>Ixodidae</taxon>
        <taxon>Rhipicephalinae</taxon>
        <taxon>Rhipicephalus</taxon>
        <taxon>Rhipicephalus</taxon>
    </lineage>
</organism>
<feature type="signal peptide" evidence="1">
    <location>
        <begin position="1"/>
        <end position="19"/>
    </location>
</feature>
<sequence>MKTAVVLVLAACLVAVAMSAGGRISPSREDFAEWRACMVAKLPQDKVQEYENCRNRSRGTDMRRFRQGLECVLSSYNLVNRTDVDLSRMQQLAQNVTQEEVRAAFHDCSQDENNKKVGKAVKCFIDHLETSCPVPADANKE</sequence>
<dbReference type="Gene3D" id="1.10.238.20">
    <property type="entry name" value="Pheromone/general odorant binding protein domain"/>
    <property type="match status" value="1"/>
</dbReference>
<protein>
    <submittedName>
        <fullName evidence="2">Uncharacterized protein</fullName>
    </submittedName>
</protein>
<dbReference type="AlphaFoldDB" id="A0A131Z3S5"/>